<comment type="caution">
    <text evidence="8">The sequence shown here is derived from an EMBL/GenBank/DDBJ whole genome shotgun (WGS) entry which is preliminary data.</text>
</comment>
<dbReference type="PANTHER" id="PTHR11751">
    <property type="entry name" value="ALANINE AMINOTRANSFERASE"/>
    <property type="match status" value="1"/>
</dbReference>
<dbReference type="EMBL" id="CAKMRJ010005412">
    <property type="protein sequence ID" value="CAH1440372.1"/>
    <property type="molecule type" value="Genomic_DNA"/>
</dbReference>
<evidence type="ECO:0000313" key="9">
    <source>
        <dbReference type="Proteomes" id="UP001157418"/>
    </source>
</evidence>
<dbReference type="GO" id="GO:0004021">
    <property type="term" value="F:L-alanine:2-oxoglutarate aminotransferase activity"/>
    <property type="evidence" value="ECO:0007669"/>
    <property type="project" value="TreeGrafter"/>
</dbReference>
<comment type="cofactor">
    <cofactor evidence="1">
        <name>pyridoxal 5'-phosphate</name>
        <dbReference type="ChEBI" id="CHEBI:597326"/>
    </cofactor>
</comment>
<dbReference type="Gene3D" id="3.40.640.10">
    <property type="entry name" value="Type I PLP-dependent aspartate aminotransferase-like (Major domain)"/>
    <property type="match status" value="2"/>
</dbReference>
<dbReference type="PANTHER" id="PTHR11751:SF29">
    <property type="entry name" value="ALANINE TRANSAMINASE"/>
    <property type="match status" value="1"/>
</dbReference>
<feature type="chain" id="PRO_5043684200" evidence="7">
    <location>
        <begin position="33"/>
        <end position="437"/>
    </location>
</feature>
<dbReference type="AlphaFoldDB" id="A0AAU9NRA4"/>
<evidence type="ECO:0000256" key="3">
    <source>
        <dbReference type="ARBA" id="ARBA00022576"/>
    </source>
</evidence>
<reference evidence="8 9" key="1">
    <citation type="submission" date="2022-01" db="EMBL/GenBank/DDBJ databases">
        <authorList>
            <person name="Xiong W."/>
            <person name="Schranz E."/>
        </authorList>
    </citation>
    <scope>NUCLEOTIDE SEQUENCE [LARGE SCALE GENOMIC DNA]</scope>
</reference>
<evidence type="ECO:0000256" key="6">
    <source>
        <dbReference type="SAM" id="MobiDB-lite"/>
    </source>
</evidence>
<dbReference type="InterPro" id="IPR015421">
    <property type="entry name" value="PyrdxlP-dep_Trfase_major"/>
</dbReference>
<keyword evidence="3" id="KW-0032">Aminotransferase</keyword>
<keyword evidence="4" id="KW-0808">Transferase</keyword>
<evidence type="ECO:0000256" key="4">
    <source>
        <dbReference type="ARBA" id="ARBA00022679"/>
    </source>
</evidence>
<feature type="compositionally biased region" description="Basic and acidic residues" evidence="6">
    <location>
        <begin position="408"/>
        <end position="424"/>
    </location>
</feature>
<accession>A0AAU9NRA4</accession>
<organism evidence="8 9">
    <name type="scientific">Lactuca virosa</name>
    <dbReference type="NCBI Taxonomy" id="75947"/>
    <lineage>
        <taxon>Eukaryota</taxon>
        <taxon>Viridiplantae</taxon>
        <taxon>Streptophyta</taxon>
        <taxon>Embryophyta</taxon>
        <taxon>Tracheophyta</taxon>
        <taxon>Spermatophyta</taxon>
        <taxon>Magnoliopsida</taxon>
        <taxon>eudicotyledons</taxon>
        <taxon>Gunneridae</taxon>
        <taxon>Pentapetalae</taxon>
        <taxon>asterids</taxon>
        <taxon>campanulids</taxon>
        <taxon>Asterales</taxon>
        <taxon>Asteraceae</taxon>
        <taxon>Cichorioideae</taxon>
        <taxon>Cichorieae</taxon>
        <taxon>Lactucinae</taxon>
        <taxon>Lactuca</taxon>
    </lineage>
</organism>
<evidence type="ECO:0000313" key="8">
    <source>
        <dbReference type="EMBL" id="CAH1440372.1"/>
    </source>
</evidence>
<sequence>MSSSIHLVFTFSSHRHLATLVIFLVQIGKTYESEIPFVQFSNLVVAIVNLRPRHFHRTSQASSFPLYSPLPVFFFLDPGWGLEVSELKKQLEIARQKGITVRALVVINPGNPTGQTLEDALNSLEGVTCNKLEGAMYLFPQVKLPNMAIREAEKAKKAPDAYYAIRLKGFVIGIRFVADLLNSTCCCFKINFLGLHSPRNLLPYPSISQSSTSFLYRRDEHNSCPVCRHELWKDDHEYESRKERENEAEEERKGAANAVGGGWGLEVSELKKQLEIARQKGITVRALVVINPGNPTGQVYQETFMSLKSTFTVFRKLLVQWDMVTRISLGFFSVNVHKVASVNLCSNIYVQILASLVMSPPKVGDESYNSYFAERDDLQGEQSCVLCQDEHNSCPVCRHELWKDDHEYESRKERENEAEEERKGAANAVGGGEYMYV</sequence>
<keyword evidence="5" id="KW-0663">Pyridoxal phosphate</keyword>
<protein>
    <submittedName>
        <fullName evidence="8">Uncharacterized protein</fullName>
    </submittedName>
</protein>
<keyword evidence="7" id="KW-0732">Signal</keyword>
<name>A0AAU9NRA4_9ASTR</name>
<dbReference type="Proteomes" id="UP001157418">
    <property type="component" value="Unassembled WGS sequence"/>
</dbReference>
<proteinExistence type="predicted"/>
<evidence type="ECO:0000256" key="7">
    <source>
        <dbReference type="SAM" id="SignalP"/>
    </source>
</evidence>
<feature type="signal peptide" evidence="7">
    <location>
        <begin position="1"/>
        <end position="32"/>
    </location>
</feature>
<dbReference type="Gene3D" id="3.90.1150.10">
    <property type="entry name" value="Aspartate Aminotransferase, domain 1"/>
    <property type="match status" value="1"/>
</dbReference>
<evidence type="ECO:0000256" key="1">
    <source>
        <dbReference type="ARBA" id="ARBA00001933"/>
    </source>
</evidence>
<dbReference type="InterPro" id="IPR045088">
    <property type="entry name" value="ALAT1/2-like"/>
</dbReference>
<feature type="region of interest" description="Disordered" evidence="6">
    <location>
        <begin position="408"/>
        <end position="437"/>
    </location>
</feature>
<keyword evidence="9" id="KW-1185">Reference proteome</keyword>
<gene>
    <name evidence="8" type="ORF">LVIROSA_LOCUS26513</name>
</gene>
<dbReference type="SUPFAM" id="SSF53383">
    <property type="entry name" value="PLP-dependent transferases"/>
    <property type="match status" value="2"/>
</dbReference>
<comment type="subunit">
    <text evidence="2">Homodimer.</text>
</comment>
<evidence type="ECO:0000256" key="2">
    <source>
        <dbReference type="ARBA" id="ARBA00011738"/>
    </source>
</evidence>
<evidence type="ECO:0000256" key="5">
    <source>
        <dbReference type="ARBA" id="ARBA00022898"/>
    </source>
</evidence>
<dbReference type="InterPro" id="IPR015422">
    <property type="entry name" value="PyrdxlP-dep_Trfase_small"/>
</dbReference>
<dbReference type="InterPro" id="IPR015424">
    <property type="entry name" value="PyrdxlP-dep_Trfase"/>
</dbReference>